<feature type="transmembrane region" description="Helical" evidence="7">
    <location>
        <begin position="130"/>
        <end position="153"/>
    </location>
</feature>
<dbReference type="PANTHER" id="PTHR30252:SF0">
    <property type="entry name" value="PEPTIDE TRANSPORTER CSTA"/>
    <property type="match status" value="1"/>
</dbReference>
<protein>
    <submittedName>
        <fullName evidence="9">Carbon starvation protein, predicted membrane protein</fullName>
    </submittedName>
</protein>
<reference evidence="9 10" key="1">
    <citation type="submission" date="2011-11" db="EMBL/GenBank/DDBJ databases">
        <title>The Noncontiguous Finished genome of Jonquetella anthropi DSM 22815.</title>
        <authorList>
            <consortium name="US DOE Joint Genome Institute (JGI-PGF)"/>
            <person name="Lucas S."/>
            <person name="Copeland A."/>
            <person name="Lapidus A."/>
            <person name="Glavina del Rio T."/>
            <person name="Dalin E."/>
            <person name="Tice H."/>
            <person name="Bruce D."/>
            <person name="Goodwin L."/>
            <person name="Pitluck S."/>
            <person name="Peters L."/>
            <person name="Mikhailova N."/>
            <person name="Held B."/>
            <person name="Kyrpides N."/>
            <person name="Mavromatis K."/>
            <person name="Ivanova N."/>
            <person name="Markowitz V."/>
            <person name="Cheng J.-F."/>
            <person name="Hugenholtz P."/>
            <person name="Woyke T."/>
            <person name="Wu D."/>
            <person name="Gronow S."/>
            <person name="Wellnitz S."/>
            <person name="Brambilla E."/>
            <person name="Klenk H.-P."/>
            <person name="Eisen J.A."/>
        </authorList>
    </citation>
    <scope>NUCLEOTIDE SEQUENCE [LARGE SCALE GENOMIC DNA]</scope>
    <source>
        <strain evidence="9 10">DSM 22815</strain>
    </source>
</reference>
<feature type="transmembrane region" description="Helical" evidence="7">
    <location>
        <begin position="251"/>
        <end position="272"/>
    </location>
</feature>
<name>H0UL22_9BACT</name>
<evidence type="ECO:0000256" key="6">
    <source>
        <dbReference type="ARBA" id="ARBA00023136"/>
    </source>
</evidence>
<dbReference type="STRING" id="885272.JonanDRAFT_1009"/>
<dbReference type="InterPro" id="IPR003706">
    <property type="entry name" value="CstA_N"/>
</dbReference>
<feature type="transmembrane region" description="Helical" evidence="7">
    <location>
        <begin position="359"/>
        <end position="382"/>
    </location>
</feature>
<dbReference type="PANTHER" id="PTHR30252">
    <property type="entry name" value="INNER MEMBRANE PEPTIDE TRANSPORTER"/>
    <property type="match status" value="1"/>
</dbReference>
<keyword evidence="5 7" id="KW-1133">Transmembrane helix</keyword>
<dbReference type="Proteomes" id="UP000003806">
    <property type="component" value="Chromosome"/>
</dbReference>
<comment type="similarity">
    <text evidence="2">Belongs to the peptide transporter carbon starvation (CstA) (TC 2.A.114) family.</text>
</comment>
<dbReference type="Pfam" id="PF02554">
    <property type="entry name" value="CstA"/>
    <property type="match status" value="1"/>
</dbReference>
<feature type="transmembrane region" description="Helical" evidence="7">
    <location>
        <begin position="549"/>
        <end position="570"/>
    </location>
</feature>
<organism evidence="9 10">
    <name type="scientific">Jonquetella anthropi DSM 22815</name>
    <dbReference type="NCBI Taxonomy" id="885272"/>
    <lineage>
        <taxon>Bacteria</taxon>
        <taxon>Thermotogati</taxon>
        <taxon>Synergistota</taxon>
        <taxon>Synergistia</taxon>
        <taxon>Synergistales</taxon>
        <taxon>Dethiosulfovibrionaceae</taxon>
        <taxon>Jonquetella</taxon>
    </lineage>
</organism>
<accession>H0UL22</accession>
<feature type="transmembrane region" description="Helical" evidence="7">
    <location>
        <begin position="186"/>
        <end position="205"/>
    </location>
</feature>
<evidence type="ECO:0000256" key="7">
    <source>
        <dbReference type="SAM" id="Phobius"/>
    </source>
</evidence>
<evidence type="ECO:0000256" key="4">
    <source>
        <dbReference type="ARBA" id="ARBA00022692"/>
    </source>
</evidence>
<feature type="transmembrane region" description="Helical" evidence="7">
    <location>
        <begin position="413"/>
        <end position="431"/>
    </location>
</feature>
<gene>
    <name evidence="9" type="ORF">JonanDRAFT_1009</name>
</gene>
<feature type="transmembrane region" description="Helical" evidence="7">
    <location>
        <begin position="159"/>
        <end position="179"/>
    </location>
</feature>
<evidence type="ECO:0000259" key="8">
    <source>
        <dbReference type="Pfam" id="PF02554"/>
    </source>
</evidence>
<evidence type="ECO:0000256" key="1">
    <source>
        <dbReference type="ARBA" id="ARBA00004651"/>
    </source>
</evidence>
<evidence type="ECO:0000313" key="10">
    <source>
        <dbReference type="Proteomes" id="UP000003806"/>
    </source>
</evidence>
<feature type="transmembrane region" description="Helical" evidence="7">
    <location>
        <begin position="483"/>
        <end position="505"/>
    </location>
</feature>
<dbReference type="eggNOG" id="COG1966">
    <property type="taxonomic scope" value="Bacteria"/>
</dbReference>
<keyword evidence="10" id="KW-1185">Reference proteome</keyword>
<feature type="transmembrane region" description="Helical" evidence="7">
    <location>
        <begin position="281"/>
        <end position="300"/>
    </location>
</feature>
<feature type="transmembrane region" description="Helical" evidence="7">
    <location>
        <begin position="320"/>
        <end position="338"/>
    </location>
</feature>
<comment type="subcellular location">
    <subcellularLocation>
        <location evidence="1">Cell membrane</location>
        <topology evidence="1">Multi-pass membrane protein</topology>
    </subcellularLocation>
</comment>
<evidence type="ECO:0000256" key="2">
    <source>
        <dbReference type="ARBA" id="ARBA00007755"/>
    </source>
</evidence>
<feature type="transmembrane region" description="Helical" evidence="7">
    <location>
        <begin position="452"/>
        <end position="471"/>
    </location>
</feature>
<proteinExistence type="inferred from homology"/>
<feature type="transmembrane region" description="Helical" evidence="7">
    <location>
        <begin position="517"/>
        <end position="537"/>
    </location>
</feature>
<keyword evidence="6 7" id="KW-0472">Membrane</keyword>
<keyword evidence="3" id="KW-1003">Cell membrane</keyword>
<evidence type="ECO:0000256" key="5">
    <source>
        <dbReference type="ARBA" id="ARBA00022989"/>
    </source>
</evidence>
<dbReference type="EMBL" id="CM001376">
    <property type="protein sequence ID" value="EHM13381.1"/>
    <property type="molecule type" value="Genomic_DNA"/>
</dbReference>
<evidence type="ECO:0000256" key="3">
    <source>
        <dbReference type="ARBA" id="ARBA00022475"/>
    </source>
</evidence>
<dbReference type="GO" id="GO:0005886">
    <property type="term" value="C:plasma membrane"/>
    <property type="evidence" value="ECO:0007669"/>
    <property type="project" value="UniProtKB-SubCell"/>
</dbReference>
<evidence type="ECO:0000313" key="9">
    <source>
        <dbReference type="EMBL" id="EHM13381.1"/>
    </source>
</evidence>
<feature type="domain" description="CstA N-terminal" evidence="8">
    <location>
        <begin position="5"/>
        <end position="391"/>
    </location>
</feature>
<dbReference type="RefSeq" id="WP_008523028.1">
    <property type="nucleotide sequence ID" value="NZ_CM001376.1"/>
</dbReference>
<sequence>MTFALMFICAAAVFLVGFKFYGRFMSETYGLSNDCETPAVRLYDGIDYCPAHPAVLLGHHFSSIAGAGPITGPIAAAMVWGWFPTLIWCMVGSTFLGGPHDMGSLVASLRHDGKSIGEVIEHWMGRTGKVLFLCFTILTLILVVAVFLALSVGTFVNDAAVAFVSCLYIGLAVVAGLMMYRTKLPLWVTTVVMLAIIGYACVHVSPENTPALTEAFKHPFSSFVSYLPTTGLEGDALTAAIKANAAKSTLVWYWVLSIYILLASILPVWLLLQPRDYLASYFLYFAVIVGAIGMLFGSHLNSNTIMSYDASKPLMGLSNVGMWPMLFITVACGAISGFHSLVGSGTTAKQLAKEKDSVLVGYGAMLIEGLVAVIALGTLMVVGKEKAVGLNPVIIFSQGFGRFAELIGCNYELGVRLGAIAINSFLLTSLDTATRLTRYEIQEISNMKINKYAATIFAVVAALLLVVVQAHDVKGNVIPAWKAIWPVFGSANQLVAALSLLGISVWVRKGLKKDNKFLTIPFWFMFVTTFCALVLMIKSNLIDAAKPNYLLGIMPTILVILAVALLITSFKNANYMPAEKK</sequence>
<dbReference type="AlphaFoldDB" id="H0UL22"/>
<dbReference type="HOGENOM" id="CLU_010531_4_1_0"/>
<dbReference type="GO" id="GO:0009267">
    <property type="term" value="P:cellular response to starvation"/>
    <property type="evidence" value="ECO:0007669"/>
    <property type="project" value="InterPro"/>
</dbReference>
<keyword evidence="4 7" id="KW-0812">Transmembrane</keyword>
<dbReference type="InterPro" id="IPR051605">
    <property type="entry name" value="CstA"/>
</dbReference>